<evidence type="ECO:0000256" key="2">
    <source>
        <dbReference type="SAM" id="Phobius"/>
    </source>
</evidence>
<dbReference type="EMBL" id="KQ234767">
    <property type="protein sequence ID" value="KMZ88319.1"/>
    <property type="molecule type" value="Genomic_DNA"/>
</dbReference>
<name>A0A0J9SZP8_PLAV1</name>
<evidence type="ECO:0000256" key="1">
    <source>
        <dbReference type="SAM" id="Coils"/>
    </source>
</evidence>
<organism evidence="3 4">
    <name type="scientific">Plasmodium vivax (strain Brazil I)</name>
    <dbReference type="NCBI Taxonomy" id="1033975"/>
    <lineage>
        <taxon>Eukaryota</taxon>
        <taxon>Sar</taxon>
        <taxon>Alveolata</taxon>
        <taxon>Apicomplexa</taxon>
        <taxon>Aconoidasida</taxon>
        <taxon>Haemosporida</taxon>
        <taxon>Plasmodiidae</taxon>
        <taxon>Plasmodium</taxon>
        <taxon>Plasmodium (Plasmodium)</taxon>
    </lineage>
</organism>
<gene>
    <name evidence="3" type="ORF">PVBG_04518</name>
</gene>
<keyword evidence="2" id="KW-1133">Transmembrane helix</keyword>
<dbReference type="AlphaFoldDB" id="A0A0J9SZP8"/>
<keyword evidence="1" id="KW-0175">Coiled coil</keyword>
<feature type="transmembrane region" description="Helical" evidence="2">
    <location>
        <begin position="7"/>
        <end position="28"/>
    </location>
</feature>
<protein>
    <submittedName>
        <fullName evidence="3">Nucleosomal binding protein 1</fullName>
    </submittedName>
</protein>
<dbReference type="Proteomes" id="UP000053327">
    <property type="component" value="Unassembled WGS sequence"/>
</dbReference>
<proteinExistence type="predicted"/>
<keyword evidence="2" id="KW-0472">Membrane</keyword>
<accession>A0A0J9SZP8</accession>
<evidence type="ECO:0000313" key="4">
    <source>
        <dbReference type="Proteomes" id="UP000053327"/>
    </source>
</evidence>
<sequence length="164" mass="18906">MKEKIKGYLSTINIFVFTLFICVCKTYNHSTFTNGPLCKNPFLENALKPRCNRIIAKHDPSMPLLALNGKYASTQSIVAANEALMKIEKKKKEQVDKIKKEHEKDCMLISDKRKKSATRTSNIIIFTGNFIGRIEIIRRIYIFDRELLNTYSRVITNLIIFNGT</sequence>
<dbReference type="OrthoDB" id="10585158at2759"/>
<keyword evidence="2" id="KW-0812">Transmembrane</keyword>
<feature type="coiled-coil region" evidence="1">
    <location>
        <begin position="77"/>
        <end position="104"/>
    </location>
</feature>
<evidence type="ECO:0000313" key="3">
    <source>
        <dbReference type="EMBL" id="KMZ88319.1"/>
    </source>
</evidence>
<reference evidence="3 4" key="1">
    <citation type="submission" date="2011-08" db="EMBL/GenBank/DDBJ databases">
        <title>The Genome Sequence of Plasmodium vivax Brazil I.</title>
        <authorList>
            <consortium name="The Broad Institute Genome Sequencing Platform"/>
            <consortium name="The Broad Institute Genome Sequencing Center for Infectious Disease"/>
            <person name="Neafsey D."/>
            <person name="Carlton J."/>
            <person name="Barnwell J."/>
            <person name="Collins W."/>
            <person name="Escalante A."/>
            <person name="Mullikin J."/>
            <person name="Saul A."/>
            <person name="Guigo R."/>
            <person name="Camara F."/>
            <person name="Young S.K."/>
            <person name="Zeng Q."/>
            <person name="Gargeya S."/>
            <person name="Fitzgerald M."/>
            <person name="Haas B."/>
            <person name="Abouelleil A."/>
            <person name="Alvarado L."/>
            <person name="Arachchi H.M."/>
            <person name="Berlin A."/>
            <person name="Brown A."/>
            <person name="Chapman S.B."/>
            <person name="Chen Z."/>
            <person name="Dunbar C."/>
            <person name="Freedman E."/>
            <person name="Gearin G."/>
            <person name="Gellesch M."/>
            <person name="Goldberg J."/>
            <person name="Griggs A."/>
            <person name="Gujja S."/>
            <person name="Heiman D."/>
            <person name="Howarth C."/>
            <person name="Larson L."/>
            <person name="Lui A."/>
            <person name="MacDonald P.J.P."/>
            <person name="Montmayeur A."/>
            <person name="Murphy C."/>
            <person name="Neiman D."/>
            <person name="Pearson M."/>
            <person name="Priest M."/>
            <person name="Roberts A."/>
            <person name="Saif S."/>
            <person name="Shea T."/>
            <person name="Shenoy N."/>
            <person name="Sisk P."/>
            <person name="Stolte C."/>
            <person name="Sykes S."/>
            <person name="Wortman J."/>
            <person name="Nusbaum C."/>
            <person name="Birren B."/>
        </authorList>
    </citation>
    <scope>NUCLEOTIDE SEQUENCE [LARGE SCALE GENOMIC DNA]</scope>
    <source>
        <strain evidence="3 4">Brazil I</strain>
    </source>
</reference>